<comment type="caution">
    <text evidence="2">The sequence shown here is derived from an EMBL/GenBank/DDBJ whole genome shotgun (WGS) entry which is preliminary data.</text>
</comment>
<dbReference type="AlphaFoldDB" id="A0A813LD19"/>
<protein>
    <submittedName>
        <fullName evidence="2">Uncharacterized protein</fullName>
    </submittedName>
</protein>
<evidence type="ECO:0000313" key="3">
    <source>
        <dbReference type="Proteomes" id="UP000626109"/>
    </source>
</evidence>
<proteinExistence type="predicted"/>
<feature type="region of interest" description="Disordered" evidence="1">
    <location>
        <begin position="1"/>
        <end position="38"/>
    </location>
</feature>
<evidence type="ECO:0000313" key="2">
    <source>
        <dbReference type="EMBL" id="CAE8725881.1"/>
    </source>
</evidence>
<dbReference type="EMBL" id="CAJNNW010035139">
    <property type="protein sequence ID" value="CAE8725881.1"/>
    <property type="molecule type" value="Genomic_DNA"/>
</dbReference>
<dbReference type="Proteomes" id="UP000626109">
    <property type="component" value="Unassembled WGS sequence"/>
</dbReference>
<sequence length="154" mass="17375">MGSDEGTDSKLRNSAYTGRESVSTRNPHAAVKPAMSQKELARLSPEERVLAQWKSSSGSPISDEAKAQFRITCLGKTFNLADVRLWQSHYAQGKDGKGIIFLEFFFDGSPDELGEQQEAFTQAFENMVEQQLQEQRVAEFRKRLATRRRCVGNQ</sequence>
<feature type="compositionally biased region" description="Polar residues" evidence="1">
    <location>
        <begin position="12"/>
        <end position="26"/>
    </location>
</feature>
<gene>
    <name evidence="2" type="ORF">PGLA2088_LOCUS44310</name>
</gene>
<organism evidence="2 3">
    <name type="scientific">Polarella glacialis</name>
    <name type="common">Dinoflagellate</name>
    <dbReference type="NCBI Taxonomy" id="89957"/>
    <lineage>
        <taxon>Eukaryota</taxon>
        <taxon>Sar</taxon>
        <taxon>Alveolata</taxon>
        <taxon>Dinophyceae</taxon>
        <taxon>Suessiales</taxon>
        <taxon>Suessiaceae</taxon>
        <taxon>Polarella</taxon>
    </lineage>
</organism>
<feature type="non-terminal residue" evidence="2">
    <location>
        <position position="1"/>
    </location>
</feature>
<name>A0A813LD19_POLGL</name>
<accession>A0A813LD19</accession>
<reference evidence="2" key="1">
    <citation type="submission" date="2021-02" db="EMBL/GenBank/DDBJ databases">
        <authorList>
            <person name="Dougan E. K."/>
            <person name="Rhodes N."/>
            <person name="Thang M."/>
            <person name="Chan C."/>
        </authorList>
    </citation>
    <scope>NUCLEOTIDE SEQUENCE</scope>
</reference>
<evidence type="ECO:0000256" key="1">
    <source>
        <dbReference type="SAM" id="MobiDB-lite"/>
    </source>
</evidence>